<evidence type="ECO:0000256" key="15">
    <source>
        <dbReference type="SAM" id="MobiDB-lite"/>
    </source>
</evidence>
<dbReference type="GO" id="GO:0016020">
    <property type="term" value="C:membrane"/>
    <property type="evidence" value="ECO:0007669"/>
    <property type="project" value="UniProtKB-SubCell"/>
</dbReference>
<keyword evidence="7" id="KW-0479">Metal-binding</keyword>
<gene>
    <name evidence="18" type="ORF">VNO80_08952</name>
</gene>
<keyword evidence="8 14" id="KW-0863">Zinc-finger</keyword>
<feature type="region of interest" description="Disordered" evidence="15">
    <location>
        <begin position="157"/>
        <end position="178"/>
    </location>
</feature>
<dbReference type="Pfam" id="PF13639">
    <property type="entry name" value="zf-RING_2"/>
    <property type="match status" value="1"/>
</dbReference>
<dbReference type="PANTHER" id="PTHR14155:SF521">
    <property type="entry name" value="RING-H2 FINGER PROTEIN ATL30"/>
    <property type="match status" value="1"/>
</dbReference>
<dbReference type="Gene3D" id="3.30.40.10">
    <property type="entry name" value="Zinc/RING finger domain, C3HC4 (zinc finger)"/>
    <property type="match status" value="1"/>
</dbReference>
<dbReference type="AlphaFoldDB" id="A0AAN9RD93"/>
<dbReference type="SUPFAM" id="SSF57850">
    <property type="entry name" value="RING/U-box"/>
    <property type="match status" value="1"/>
</dbReference>
<feature type="transmembrane region" description="Helical" evidence="16">
    <location>
        <begin position="33"/>
        <end position="58"/>
    </location>
</feature>
<sequence>MQTTNYVFTQIKTENSQVLPSPPPPSEITPSTIVFFTIAVAVFCSVGFTVVFFCRCFFGNLSSTNTLVRLSPHASPYRGLDPSLLSAFPTFLYATVKDLRKEKKYSLECAICLLEFDDDSVLRLLTGCCHVFHRDCIDLWLRSHKTCPVCRTDLETPASNVQKPHEQNEENMEQERIDHVSVDVKEDDEDERDNGGDEVGWMNVGMQRNMFASARSHSTGHSIVMVREGDNKGRDDDNKYTLRLPQHVKIVRGHHYSKSCSTYKDIARPSAPCSNCGYVRIGSSSNVETKNAFEEVEMERVALAIIE</sequence>
<keyword evidence="6 16" id="KW-0812">Transmembrane</keyword>
<evidence type="ECO:0000256" key="1">
    <source>
        <dbReference type="ARBA" id="ARBA00000900"/>
    </source>
</evidence>
<evidence type="ECO:0000256" key="4">
    <source>
        <dbReference type="ARBA" id="ARBA00012483"/>
    </source>
</evidence>
<evidence type="ECO:0000256" key="12">
    <source>
        <dbReference type="ARBA" id="ARBA00023136"/>
    </source>
</evidence>
<comment type="subcellular location">
    <subcellularLocation>
        <location evidence="2">Membrane</location>
        <topology evidence="2">Single-pass membrane protein</topology>
    </subcellularLocation>
</comment>
<evidence type="ECO:0000256" key="9">
    <source>
        <dbReference type="ARBA" id="ARBA00022786"/>
    </source>
</evidence>
<dbReference type="Proteomes" id="UP001374584">
    <property type="component" value="Unassembled WGS sequence"/>
</dbReference>
<dbReference type="InterPro" id="IPR013083">
    <property type="entry name" value="Znf_RING/FYVE/PHD"/>
</dbReference>
<keyword evidence="5" id="KW-0808">Transferase</keyword>
<feature type="domain" description="RING-type" evidence="17">
    <location>
        <begin position="109"/>
        <end position="151"/>
    </location>
</feature>
<evidence type="ECO:0000256" key="5">
    <source>
        <dbReference type="ARBA" id="ARBA00022679"/>
    </source>
</evidence>
<evidence type="ECO:0000256" key="8">
    <source>
        <dbReference type="ARBA" id="ARBA00022771"/>
    </source>
</evidence>
<proteinExistence type="inferred from homology"/>
<organism evidence="18 19">
    <name type="scientific">Phaseolus coccineus</name>
    <name type="common">Scarlet runner bean</name>
    <name type="synonym">Phaseolus multiflorus</name>
    <dbReference type="NCBI Taxonomy" id="3886"/>
    <lineage>
        <taxon>Eukaryota</taxon>
        <taxon>Viridiplantae</taxon>
        <taxon>Streptophyta</taxon>
        <taxon>Embryophyta</taxon>
        <taxon>Tracheophyta</taxon>
        <taxon>Spermatophyta</taxon>
        <taxon>Magnoliopsida</taxon>
        <taxon>eudicotyledons</taxon>
        <taxon>Gunneridae</taxon>
        <taxon>Pentapetalae</taxon>
        <taxon>rosids</taxon>
        <taxon>fabids</taxon>
        <taxon>Fabales</taxon>
        <taxon>Fabaceae</taxon>
        <taxon>Papilionoideae</taxon>
        <taxon>50 kb inversion clade</taxon>
        <taxon>NPAAA clade</taxon>
        <taxon>indigoferoid/millettioid clade</taxon>
        <taxon>Phaseoleae</taxon>
        <taxon>Phaseolus</taxon>
    </lineage>
</organism>
<accession>A0AAN9RD93</accession>
<comment type="caution">
    <text evidence="18">The sequence shown here is derived from an EMBL/GenBank/DDBJ whole genome shotgun (WGS) entry which is preliminary data.</text>
</comment>
<evidence type="ECO:0000256" key="2">
    <source>
        <dbReference type="ARBA" id="ARBA00004167"/>
    </source>
</evidence>
<dbReference type="InterPro" id="IPR001841">
    <property type="entry name" value="Znf_RING"/>
</dbReference>
<evidence type="ECO:0000313" key="19">
    <source>
        <dbReference type="Proteomes" id="UP001374584"/>
    </source>
</evidence>
<name>A0AAN9RD93_PHACN</name>
<evidence type="ECO:0000313" key="18">
    <source>
        <dbReference type="EMBL" id="KAK7366949.1"/>
    </source>
</evidence>
<dbReference type="GO" id="GO:0008270">
    <property type="term" value="F:zinc ion binding"/>
    <property type="evidence" value="ECO:0007669"/>
    <property type="project" value="UniProtKB-KW"/>
</dbReference>
<evidence type="ECO:0000256" key="3">
    <source>
        <dbReference type="ARBA" id="ARBA00004906"/>
    </source>
</evidence>
<keyword evidence="10" id="KW-0862">Zinc</keyword>
<feature type="compositionally biased region" description="Basic and acidic residues" evidence="15">
    <location>
        <begin position="163"/>
        <end position="178"/>
    </location>
</feature>
<dbReference type="FunFam" id="3.30.40.10:FF:000187">
    <property type="entry name" value="E3 ubiquitin-protein ligase ATL6"/>
    <property type="match status" value="1"/>
</dbReference>
<dbReference type="GO" id="GO:0061630">
    <property type="term" value="F:ubiquitin protein ligase activity"/>
    <property type="evidence" value="ECO:0007669"/>
    <property type="project" value="UniProtKB-EC"/>
</dbReference>
<evidence type="ECO:0000256" key="10">
    <source>
        <dbReference type="ARBA" id="ARBA00022833"/>
    </source>
</evidence>
<keyword evidence="12 16" id="KW-0472">Membrane</keyword>
<evidence type="ECO:0000259" key="17">
    <source>
        <dbReference type="PROSITE" id="PS50089"/>
    </source>
</evidence>
<evidence type="ECO:0000256" key="11">
    <source>
        <dbReference type="ARBA" id="ARBA00022989"/>
    </source>
</evidence>
<evidence type="ECO:0000256" key="13">
    <source>
        <dbReference type="ARBA" id="ARBA00024209"/>
    </source>
</evidence>
<dbReference type="EC" id="2.3.2.27" evidence="4"/>
<dbReference type="SMART" id="SM00184">
    <property type="entry name" value="RING"/>
    <property type="match status" value="1"/>
</dbReference>
<evidence type="ECO:0000256" key="6">
    <source>
        <dbReference type="ARBA" id="ARBA00022692"/>
    </source>
</evidence>
<keyword evidence="19" id="KW-1185">Reference proteome</keyword>
<evidence type="ECO:0000256" key="14">
    <source>
        <dbReference type="PROSITE-ProRule" id="PRU00175"/>
    </source>
</evidence>
<reference evidence="18 19" key="1">
    <citation type="submission" date="2024-01" db="EMBL/GenBank/DDBJ databases">
        <title>The genomes of 5 underutilized Papilionoideae crops provide insights into root nodulation and disease resistanc.</title>
        <authorList>
            <person name="Jiang F."/>
        </authorList>
    </citation>
    <scope>NUCLEOTIDE SEQUENCE [LARGE SCALE GENOMIC DNA]</scope>
    <source>
        <strain evidence="18">JINMINGXINNONG_FW02</strain>
        <tissue evidence="18">Leaves</tissue>
    </source>
</reference>
<comment type="similarity">
    <text evidence="13">Belongs to the RING-type zinc finger family. ATL subfamily.</text>
</comment>
<keyword evidence="9" id="KW-0833">Ubl conjugation pathway</keyword>
<keyword evidence="11 16" id="KW-1133">Transmembrane helix</keyword>
<comment type="pathway">
    <text evidence="3">Protein modification; protein ubiquitination.</text>
</comment>
<evidence type="ECO:0000256" key="7">
    <source>
        <dbReference type="ARBA" id="ARBA00022723"/>
    </source>
</evidence>
<dbReference type="PANTHER" id="PTHR14155">
    <property type="entry name" value="RING FINGER DOMAIN-CONTAINING"/>
    <property type="match status" value="1"/>
</dbReference>
<evidence type="ECO:0000256" key="16">
    <source>
        <dbReference type="SAM" id="Phobius"/>
    </source>
</evidence>
<dbReference type="InterPro" id="IPR053238">
    <property type="entry name" value="RING-H2_zinc_finger"/>
</dbReference>
<dbReference type="EMBL" id="JAYMYR010000004">
    <property type="protein sequence ID" value="KAK7366949.1"/>
    <property type="molecule type" value="Genomic_DNA"/>
</dbReference>
<dbReference type="PROSITE" id="PS50089">
    <property type="entry name" value="ZF_RING_2"/>
    <property type="match status" value="1"/>
</dbReference>
<protein>
    <recommendedName>
        <fullName evidence="4">RING-type E3 ubiquitin transferase</fullName>
        <ecNumber evidence="4">2.3.2.27</ecNumber>
    </recommendedName>
</protein>
<comment type="catalytic activity">
    <reaction evidence="1">
        <text>S-ubiquitinyl-[E2 ubiquitin-conjugating enzyme]-L-cysteine + [acceptor protein]-L-lysine = [E2 ubiquitin-conjugating enzyme]-L-cysteine + N(6)-ubiquitinyl-[acceptor protein]-L-lysine.</text>
        <dbReference type="EC" id="2.3.2.27"/>
    </reaction>
</comment>